<feature type="region of interest" description="Disordered" evidence="2">
    <location>
        <begin position="1"/>
        <end position="21"/>
    </location>
</feature>
<accession>A0AAV5RSY0</accession>
<evidence type="ECO:0000313" key="4">
    <source>
        <dbReference type="EMBL" id="GMM54237.1"/>
    </source>
</evidence>
<dbReference type="PROSITE" id="PS51165">
    <property type="entry name" value="THUMP"/>
    <property type="match status" value="1"/>
</dbReference>
<dbReference type="SUPFAM" id="SSF143437">
    <property type="entry name" value="THUMP domain-like"/>
    <property type="match status" value="1"/>
</dbReference>
<dbReference type="GO" id="GO:0003723">
    <property type="term" value="F:RNA binding"/>
    <property type="evidence" value="ECO:0007669"/>
    <property type="project" value="UniProtKB-UniRule"/>
</dbReference>
<reference evidence="4 5" key="1">
    <citation type="journal article" date="2023" name="Elife">
        <title>Identification of key yeast species and microbe-microbe interactions impacting larval growth of Drosophila in the wild.</title>
        <authorList>
            <person name="Mure A."/>
            <person name="Sugiura Y."/>
            <person name="Maeda R."/>
            <person name="Honda K."/>
            <person name="Sakurai N."/>
            <person name="Takahashi Y."/>
            <person name="Watada M."/>
            <person name="Katoh T."/>
            <person name="Gotoh A."/>
            <person name="Gotoh Y."/>
            <person name="Taniguchi I."/>
            <person name="Nakamura K."/>
            <person name="Hayashi T."/>
            <person name="Katayama T."/>
            <person name="Uemura T."/>
            <person name="Hattori Y."/>
        </authorList>
    </citation>
    <scope>NUCLEOTIDE SEQUENCE [LARGE SCALE GENOMIC DNA]</scope>
    <source>
        <strain evidence="4 5">KH-74</strain>
    </source>
</reference>
<gene>
    <name evidence="4" type="ORF">DAKH74_008530</name>
</gene>
<dbReference type="CDD" id="cd11717">
    <property type="entry name" value="THUMP_THUMPD1_like"/>
    <property type="match status" value="1"/>
</dbReference>
<dbReference type="Proteomes" id="UP001377567">
    <property type="component" value="Unassembled WGS sequence"/>
</dbReference>
<evidence type="ECO:0000313" key="5">
    <source>
        <dbReference type="Proteomes" id="UP001377567"/>
    </source>
</evidence>
<proteinExistence type="predicted"/>
<sequence length="300" mass="34828">MGSKRPASGNDGQRKKKFRMASGFIDPATSGIYATCARRKEKRAAEELKLYFEEKIEEMYGDEIKKLAEEDNEADEVSEESEPKEELSIEEQIQQEVSELKKKANNNNLTKEEKKKELVQFIDLDCECVIFCKTRKPVNPEELVKKIMEELADPENTIKRTRYVQKLTPIMSSCSASLEQLNKLAEHVLGPRFHTEAAKEKGIKFAIEVTRRNFNTIPKMDIINSLVSYIGQNQTYKHKVDLKDYDKLVLVECFKNNIGISVVDRDYSKVYRKYNIQQIYESKFKDEDEKKTEQPDTVKN</sequence>
<dbReference type="FunFam" id="3.30.2300.10:FF:000001">
    <property type="entry name" value="THUMP domain-containing protein 1"/>
    <property type="match status" value="1"/>
</dbReference>
<dbReference type="PANTHER" id="PTHR13452">
    <property type="entry name" value="THUMP DOMAIN CONTAINING PROTEIN 1-RELATED"/>
    <property type="match status" value="1"/>
</dbReference>
<dbReference type="PANTHER" id="PTHR13452:SF10">
    <property type="entry name" value="THUMP DOMAIN-CONTAINING PROTEIN 1"/>
    <property type="match status" value="1"/>
</dbReference>
<feature type="region of interest" description="Disordered" evidence="2">
    <location>
        <begin position="63"/>
        <end position="90"/>
    </location>
</feature>
<dbReference type="Gene3D" id="3.30.2300.10">
    <property type="entry name" value="THUMP superfamily"/>
    <property type="match status" value="1"/>
</dbReference>
<feature type="compositionally biased region" description="Acidic residues" evidence="2">
    <location>
        <begin position="70"/>
        <end position="83"/>
    </location>
</feature>
<evidence type="ECO:0000256" key="2">
    <source>
        <dbReference type="SAM" id="MobiDB-lite"/>
    </source>
</evidence>
<feature type="domain" description="THUMP" evidence="3">
    <location>
        <begin position="152"/>
        <end position="264"/>
    </location>
</feature>
<dbReference type="InterPro" id="IPR004114">
    <property type="entry name" value="THUMP_dom"/>
</dbReference>
<comment type="caution">
    <text evidence="4">The sequence shown here is derived from an EMBL/GenBank/DDBJ whole genome shotgun (WGS) entry which is preliminary data.</text>
</comment>
<dbReference type="GO" id="GO:0006400">
    <property type="term" value="P:tRNA modification"/>
    <property type="evidence" value="ECO:0007669"/>
    <property type="project" value="InterPro"/>
</dbReference>
<organism evidence="4 5">
    <name type="scientific">Maudiozyma humilis</name>
    <name type="common">Sour dough yeast</name>
    <name type="synonym">Kazachstania humilis</name>
    <dbReference type="NCBI Taxonomy" id="51915"/>
    <lineage>
        <taxon>Eukaryota</taxon>
        <taxon>Fungi</taxon>
        <taxon>Dikarya</taxon>
        <taxon>Ascomycota</taxon>
        <taxon>Saccharomycotina</taxon>
        <taxon>Saccharomycetes</taxon>
        <taxon>Saccharomycetales</taxon>
        <taxon>Saccharomycetaceae</taxon>
        <taxon>Maudiozyma</taxon>
    </lineage>
</organism>
<keyword evidence="1" id="KW-0694">RNA-binding</keyword>
<evidence type="ECO:0000256" key="1">
    <source>
        <dbReference type="PROSITE-ProRule" id="PRU00529"/>
    </source>
</evidence>
<dbReference type="SMART" id="SM00981">
    <property type="entry name" value="THUMP"/>
    <property type="match status" value="1"/>
</dbReference>
<dbReference type="EMBL" id="BTGD01000001">
    <property type="protein sequence ID" value="GMM54237.1"/>
    <property type="molecule type" value="Genomic_DNA"/>
</dbReference>
<protein>
    <submittedName>
        <fullName evidence="4">tRNA acetyltransferase</fullName>
    </submittedName>
</protein>
<dbReference type="Pfam" id="PF02926">
    <property type="entry name" value="THUMP"/>
    <property type="match status" value="1"/>
</dbReference>
<keyword evidence="5" id="KW-1185">Reference proteome</keyword>
<evidence type="ECO:0000259" key="3">
    <source>
        <dbReference type="PROSITE" id="PS51165"/>
    </source>
</evidence>
<name>A0AAV5RSY0_MAUHU</name>
<dbReference type="AlphaFoldDB" id="A0AAV5RSY0"/>
<dbReference type="InterPro" id="IPR040183">
    <property type="entry name" value="THUMPD1-like"/>
</dbReference>